<keyword evidence="2" id="KW-1185">Reference proteome</keyword>
<dbReference type="KEGG" id="sted:SPTER_39630"/>
<evidence type="ECO:0000313" key="2">
    <source>
        <dbReference type="Proteomes" id="UP000320776"/>
    </source>
</evidence>
<sequence>MEYLIFDIARILRQAGVNVSTREIADSIQALQLVNGKQLDKYRLYQLLNATMVKTEWGAGYLQRLVELFLEPDPEIVADRTGVLSLPGCPAGEAGYGEGGSGGTGGGGALLQQLTEAVLHQEMDVIYAIVKSHTYGLEYISDKREEALQALRQGSGWFQVAGRIEAAYREGGIADSEYQCAQNSLTAWTNLLMDEIERLQVKMMSRDYLSRLLKQQNPFYVSFLGADDQLAVMSREVAKLAQRLAVKRGRRRQVANRGRISINRSIKAAMKTGGIAFTLVRMNRKPSKPDLCLLCDMSNSVRRFSYFMLLFVYTLQKKFSNIRSFLFIDTLLEVTDYFKEQDADSALAAIGRLKGFNRTGFSHYGNVFHQFAGQYLPVLSKSTTVLILGDAKNNWNAVDGSETLPAIRDQANALYWLNPLDRELWGRSDCIMEKYRPGCTGVYQCANIEQLERFITGIL</sequence>
<organism evidence="1 2">
    <name type="scientific">Sporomusa termitida</name>
    <dbReference type="NCBI Taxonomy" id="2377"/>
    <lineage>
        <taxon>Bacteria</taxon>
        <taxon>Bacillati</taxon>
        <taxon>Bacillota</taxon>
        <taxon>Negativicutes</taxon>
        <taxon>Selenomonadales</taxon>
        <taxon>Sporomusaceae</taxon>
        <taxon>Sporomusa</taxon>
    </lineage>
</organism>
<protein>
    <submittedName>
        <fullName evidence="1">VWA domain containing CoxE-like protein</fullName>
    </submittedName>
</protein>
<dbReference type="Proteomes" id="UP000320776">
    <property type="component" value="Chromosome"/>
</dbReference>
<proteinExistence type="predicted"/>
<name>A0A517DYV1_9FIRM</name>
<dbReference type="EMBL" id="CP036259">
    <property type="protein sequence ID" value="QDR82535.1"/>
    <property type="molecule type" value="Genomic_DNA"/>
</dbReference>
<dbReference type="AlphaFoldDB" id="A0A517DYV1"/>
<dbReference type="Pfam" id="PF05762">
    <property type="entry name" value="VWA_CoxE"/>
    <property type="match status" value="1"/>
</dbReference>
<dbReference type="RefSeq" id="WP_144351915.1">
    <property type="nucleotide sequence ID" value="NZ_CP036259.1"/>
</dbReference>
<evidence type="ECO:0000313" key="1">
    <source>
        <dbReference type="EMBL" id="QDR82535.1"/>
    </source>
</evidence>
<dbReference type="PANTHER" id="PTHR39338:SF5">
    <property type="entry name" value="BLR6139 PROTEIN"/>
    <property type="match status" value="1"/>
</dbReference>
<dbReference type="PANTHER" id="PTHR39338">
    <property type="entry name" value="BLL5662 PROTEIN-RELATED"/>
    <property type="match status" value="1"/>
</dbReference>
<reference evidence="1 2" key="1">
    <citation type="submission" date="2019-02" db="EMBL/GenBank/DDBJ databases">
        <title>Closed genome of Sporomusa termitida DSM 4440.</title>
        <authorList>
            <person name="Poehlein A."/>
            <person name="Daniel R."/>
        </authorList>
    </citation>
    <scope>NUCLEOTIDE SEQUENCE [LARGE SCALE GENOMIC DNA]</scope>
    <source>
        <strain evidence="1 2">DSM 4440</strain>
    </source>
</reference>
<dbReference type="OrthoDB" id="9790469at2"/>
<gene>
    <name evidence="1" type="ORF">SPTER_39630</name>
</gene>
<dbReference type="InterPro" id="IPR008912">
    <property type="entry name" value="Uncharacterised_CoxE"/>
</dbReference>
<accession>A0A517DYV1</accession>